<accession>A0AAD7W1R3</accession>
<sequence length="144" mass="17187">MITSFDSHQRRRDIDTYLTEVKHQVKFLGHVDEDSKIILLTQSLGNGPRDWTNNYITDRNPTFGQLCDKLKKRFRDLVSPFARMRAFMDRKQSCHKNPSDFFDDLKHMYKKYMPAKDYNEHYLRQAFVENLQEDIKGHVIVAET</sequence>
<gene>
    <name evidence="1" type="ORF">AAFF_G00289850</name>
</gene>
<name>A0AAD7W1R3_9TELE</name>
<evidence type="ECO:0000313" key="1">
    <source>
        <dbReference type="EMBL" id="KAJ8372410.1"/>
    </source>
</evidence>
<protein>
    <submittedName>
        <fullName evidence="1">Uncharacterized protein</fullName>
    </submittedName>
</protein>
<reference evidence="1" key="1">
    <citation type="journal article" date="2023" name="Science">
        <title>Genome structures resolve the early diversification of teleost fishes.</title>
        <authorList>
            <person name="Parey E."/>
            <person name="Louis A."/>
            <person name="Montfort J."/>
            <person name="Bouchez O."/>
            <person name="Roques C."/>
            <person name="Iampietro C."/>
            <person name="Lluch J."/>
            <person name="Castinel A."/>
            <person name="Donnadieu C."/>
            <person name="Desvignes T."/>
            <person name="Floi Bucao C."/>
            <person name="Jouanno E."/>
            <person name="Wen M."/>
            <person name="Mejri S."/>
            <person name="Dirks R."/>
            <person name="Jansen H."/>
            <person name="Henkel C."/>
            <person name="Chen W.J."/>
            <person name="Zahm M."/>
            <person name="Cabau C."/>
            <person name="Klopp C."/>
            <person name="Thompson A.W."/>
            <person name="Robinson-Rechavi M."/>
            <person name="Braasch I."/>
            <person name="Lecointre G."/>
            <person name="Bobe J."/>
            <person name="Postlethwait J.H."/>
            <person name="Berthelot C."/>
            <person name="Roest Crollius H."/>
            <person name="Guiguen Y."/>
        </authorList>
    </citation>
    <scope>NUCLEOTIDE SEQUENCE</scope>
    <source>
        <strain evidence="1">NC1722</strain>
    </source>
</reference>
<comment type="caution">
    <text evidence="1">The sequence shown here is derived from an EMBL/GenBank/DDBJ whole genome shotgun (WGS) entry which is preliminary data.</text>
</comment>
<proteinExistence type="predicted"/>
<dbReference type="EMBL" id="JAINUG010000403">
    <property type="protein sequence ID" value="KAJ8372410.1"/>
    <property type="molecule type" value="Genomic_DNA"/>
</dbReference>
<dbReference type="AlphaFoldDB" id="A0AAD7W1R3"/>
<evidence type="ECO:0000313" key="2">
    <source>
        <dbReference type="Proteomes" id="UP001221898"/>
    </source>
</evidence>
<dbReference type="Proteomes" id="UP001221898">
    <property type="component" value="Unassembled WGS sequence"/>
</dbReference>
<organism evidence="1 2">
    <name type="scientific">Aldrovandia affinis</name>
    <dbReference type="NCBI Taxonomy" id="143900"/>
    <lineage>
        <taxon>Eukaryota</taxon>
        <taxon>Metazoa</taxon>
        <taxon>Chordata</taxon>
        <taxon>Craniata</taxon>
        <taxon>Vertebrata</taxon>
        <taxon>Euteleostomi</taxon>
        <taxon>Actinopterygii</taxon>
        <taxon>Neopterygii</taxon>
        <taxon>Teleostei</taxon>
        <taxon>Notacanthiformes</taxon>
        <taxon>Halosauridae</taxon>
        <taxon>Aldrovandia</taxon>
    </lineage>
</organism>
<keyword evidence="2" id="KW-1185">Reference proteome</keyword>